<gene>
    <name evidence="3" type="ORF">TO73_1608</name>
</gene>
<dbReference type="Proteomes" id="UP000058660">
    <property type="component" value="Chromosome"/>
</dbReference>
<sequence length="192" mass="21036">MLTRRGSSLKRGVAEASPTRTTRTSSSSARPMRQTRCWPKASRRSFSTPPVYRHNGAMLLEVAYARLSPLAFALGVGGLLLLVLLEGAPLWALLFLYPWWRLRRGWRLLLFPDHLRLLPPLGLGRRIALEEIGGLETAFWPAGPLSRGRRALVLVLKSGERLPLALEAVEPVAARLKELLAGRTSGSGSPGG</sequence>
<accession>A0ABN4IIL9</accession>
<feature type="compositionally biased region" description="Low complexity" evidence="1">
    <location>
        <begin position="16"/>
        <end position="31"/>
    </location>
</feature>
<keyword evidence="2" id="KW-0812">Transmembrane</keyword>
<dbReference type="EMBL" id="CP010822">
    <property type="protein sequence ID" value="ALJ91447.1"/>
    <property type="molecule type" value="Genomic_DNA"/>
</dbReference>
<proteinExistence type="predicted"/>
<feature type="transmembrane region" description="Helical" evidence="2">
    <location>
        <begin position="70"/>
        <end position="97"/>
    </location>
</feature>
<name>A0ABN4IIL9_THEA5</name>
<evidence type="ECO:0000313" key="3">
    <source>
        <dbReference type="EMBL" id="ALJ91447.1"/>
    </source>
</evidence>
<evidence type="ECO:0000256" key="1">
    <source>
        <dbReference type="SAM" id="MobiDB-lite"/>
    </source>
</evidence>
<evidence type="ECO:0000313" key="4">
    <source>
        <dbReference type="Proteomes" id="UP000058660"/>
    </source>
</evidence>
<keyword evidence="2" id="KW-1133">Transmembrane helix</keyword>
<organism evidence="3 4">
    <name type="scientific">Thermus aquaticus (strain ATCC BAA-2747 / Y51MC23)</name>
    <dbReference type="NCBI Taxonomy" id="498848"/>
    <lineage>
        <taxon>Bacteria</taxon>
        <taxon>Thermotogati</taxon>
        <taxon>Deinococcota</taxon>
        <taxon>Deinococci</taxon>
        <taxon>Thermales</taxon>
        <taxon>Thermaceae</taxon>
        <taxon>Thermus</taxon>
    </lineage>
</organism>
<evidence type="ECO:0008006" key="5">
    <source>
        <dbReference type="Google" id="ProtNLM"/>
    </source>
</evidence>
<keyword evidence="4" id="KW-1185">Reference proteome</keyword>
<feature type="region of interest" description="Disordered" evidence="1">
    <location>
        <begin position="1"/>
        <end position="43"/>
    </location>
</feature>
<keyword evidence="2" id="KW-0472">Membrane</keyword>
<protein>
    <recommendedName>
        <fullName evidence="5">DUF304 domain-containing protein</fullName>
    </recommendedName>
</protein>
<reference evidence="4" key="1">
    <citation type="journal article" date="2015" name="PLoS ONE">
        <title>Complete Genome Sequence of Thermus aquaticus Y51MC23.</title>
        <authorList>
            <person name="Brumm P.J."/>
            <person name="Monsma S."/>
            <person name="Keough B."/>
            <person name="Jasinovica S."/>
            <person name="Ferguson E."/>
            <person name="Schoenfeld T."/>
            <person name="Lodes M."/>
            <person name="Mead D.A."/>
        </authorList>
    </citation>
    <scope>NUCLEOTIDE SEQUENCE [LARGE SCALE GENOMIC DNA]</scope>
    <source>
        <strain evidence="4">BAA-2747 / Y51MC23</strain>
    </source>
</reference>
<evidence type="ECO:0000256" key="2">
    <source>
        <dbReference type="SAM" id="Phobius"/>
    </source>
</evidence>